<gene>
    <name evidence="5" type="ORF">FEA48_10980</name>
</gene>
<dbReference type="AlphaFoldDB" id="A0A5R9A7V9"/>
<dbReference type="RefSeq" id="WP_138213829.1">
    <property type="nucleotide sequence ID" value="NZ_VASG01000003.1"/>
</dbReference>
<evidence type="ECO:0000313" key="6">
    <source>
        <dbReference type="Proteomes" id="UP000307510"/>
    </source>
</evidence>
<dbReference type="PROSITE" id="PS50995">
    <property type="entry name" value="HTH_MARR_2"/>
    <property type="match status" value="1"/>
</dbReference>
<evidence type="ECO:0000313" key="5">
    <source>
        <dbReference type="EMBL" id="TLP74731.1"/>
    </source>
</evidence>
<comment type="caution">
    <text evidence="5">The sequence shown here is derived from an EMBL/GenBank/DDBJ whole genome shotgun (WGS) entry which is preliminary data.</text>
</comment>
<accession>A0A5R9A7V9</accession>
<reference evidence="6" key="2">
    <citation type="submission" date="2019-06" db="EMBL/GenBank/DDBJ databases">
        <title>AzeR, a transcriptional regulator that responds to azelaic acid in Pseudomonas nitroreducens.</title>
        <authorList>
            <person name="Bez C."/>
            <person name="Javvadi S.G."/>
            <person name="Bertani I."/>
            <person name="Devescovi G."/>
            <person name="Studholme D.J."/>
            <person name="Geller A."/>
            <person name="Levy A."/>
            <person name="Venturi V."/>
        </authorList>
    </citation>
    <scope>NUCLEOTIDE SEQUENCE [LARGE SCALE GENOMIC DNA]</scope>
    <source>
        <strain evidence="6">DSM 9128</strain>
    </source>
</reference>
<dbReference type="InterPro" id="IPR036388">
    <property type="entry name" value="WH-like_DNA-bd_sf"/>
</dbReference>
<dbReference type="InterPro" id="IPR023187">
    <property type="entry name" value="Tscrpt_reg_MarR-type_CS"/>
</dbReference>
<evidence type="ECO:0000259" key="4">
    <source>
        <dbReference type="PROSITE" id="PS50995"/>
    </source>
</evidence>
<evidence type="ECO:0000256" key="2">
    <source>
        <dbReference type="ARBA" id="ARBA00023125"/>
    </source>
</evidence>
<dbReference type="InterPro" id="IPR000835">
    <property type="entry name" value="HTH_MarR-typ"/>
</dbReference>
<feature type="domain" description="HTH marR-type" evidence="4">
    <location>
        <begin position="12"/>
        <end position="144"/>
    </location>
</feature>
<dbReference type="Pfam" id="PF01047">
    <property type="entry name" value="MarR"/>
    <property type="match status" value="1"/>
</dbReference>
<protein>
    <submittedName>
        <fullName evidence="5">MarR family transcriptional regulator</fullName>
    </submittedName>
</protein>
<evidence type="ECO:0000256" key="1">
    <source>
        <dbReference type="ARBA" id="ARBA00023015"/>
    </source>
</evidence>
<dbReference type="GO" id="GO:0003700">
    <property type="term" value="F:DNA-binding transcription factor activity"/>
    <property type="evidence" value="ECO:0007669"/>
    <property type="project" value="InterPro"/>
</dbReference>
<dbReference type="InterPro" id="IPR039422">
    <property type="entry name" value="MarR/SlyA-like"/>
</dbReference>
<name>A0A5R9A7V9_PSENT</name>
<organism evidence="5 6">
    <name type="scientific">Pseudomonas nitroreducens</name>
    <dbReference type="NCBI Taxonomy" id="46680"/>
    <lineage>
        <taxon>Bacteria</taxon>
        <taxon>Pseudomonadati</taxon>
        <taxon>Pseudomonadota</taxon>
        <taxon>Gammaproteobacteria</taxon>
        <taxon>Pseudomonadales</taxon>
        <taxon>Pseudomonadaceae</taxon>
        <taxon>Pseudomonas</taxon>
    </lineage>
</organism>
<dbReference type="GO" id="GO:0006950">
    <property type="term" value="P:response to stress"/>
    <property type="evidence" value="ECO:0007669"/>
    <property type="project" value="TreeGrafter"/>
</dbReference>
<dbReference type="PROSITE" id="PS01117">
    <property type="entry name" value="HTH_MARR_1"/>
    <property type="match status" value="1"/>
</dbReference>
<dbReference type="PANTHER" id="PTHR33164">
    <property type="entry name" value="TRANSCRIPTIONAL REGULATOR, MARR FAMILY"/>
    <property type="match status" value="1"/>
</dbReference>
<keyword evidence="2" id="KW-0238">DNA-binding</keyword>
<dbReference type="GO" id="GO:0003677">
    <property type="term" value="F:DNA binding"/>
    <property type="evidence" value="ECO:0007669"/>
    <property type="project" value="UniProtKB-KW"/>
</dbReference>
<dbReference type="PRINTS" id="PR00598">
    <property type="entry name" value="HTHMARR"/>
</dbReference>
<dbReference type="Proteomes" id="UP000307510">
    <property type="component" value="Unassembled WGS sequence"/>
</dbReference>
<sequence>MNHYDVADFPFKGSIGQLLGATAILKDRLLDKHLAHLDITAAQFKVLFFIGNDRANTPAELCRELSIDSGSMTRMLDRLARKDLLLREPCPNDRRSVRLSLSPAGQAVNDEAPSIAAAAMNELVGGLSRDELQTLTGLLDKILRAHGAAAHCAAQEKRP</sequence>
<reference evidence="5 6" key="1">
    <citation type="submission" date="2019-05" db="EMBL/GenBank/DDBJ databases">
        <authorList>
            <person name="Moore K."/>
            <person name="O'Neill P."/>
            <person name="Farbos A."/>
            <person name="Studholme D.J."/>
        </authorList>
    </citation>
    <scope>NUCLEOTIDE SEQUENCE [LARGE SCALE GENOMIC DNA]</scope>
    <source>
        <strain evidence="5 6">DSM 9128</strain>
    </source>
</reference>
<keyword evidence="1" id="KW-0805">Transcription regulation</keyword>
<dbReference type="InterPro" id="IPR036390">
    <property type="entry name" value="WH_DNA-bd_sf"/>
</dbReference>
<dbReference type="EMBL" id="VASG01000003">
    <property type="protein sequence ID" value="TLP74731.1"/>
    <property type="molecule type" value="Genomic_DNA"/>
</dbReference>
<dbReference type="PANTHER" id="PTHR33164:SF87">
    <property type="entry name" value="MULTIPLE ANTIBIOTIC RESISTANCE PROTEIN MARR"/>
    <property type="match status" value="1"/>
</dbReference>
<dbReference type="SMART" id="SM00347">
    <property type="entry name" value="HTH_MARR"/>
    <property type="match status" value="1"/>
</dbReference>
<dbReference type="Gene3D" id="1.10.10.10">
    <property type="entry name" value="Winged helix-like DNA-binding domain superfamily/Winged helix DNA-binding domain"/>
    <property type="match status" value="1"/>
</dbReference>
<dbReference type="SUPFAM" id="SSF46785">
    <property type="entry name" value="Winged helix' DNA-binding domain"/>
    <property type="match status" value="1"/>
</dbReference>
<keyword evidence="3" id="KW-0804">Transcription</keyword>
<evidence type="ECO:0000256" key="3">
    <source>
        <dbReference type="ARBA" id="ARBA00023163"/>
    </source>
</evidence>
<proteinExistence type="predicted"/>